<comment type="caution">
    <text evidence="7">The sequence shown here is derived from an EMBL/GenBank/DDBJ whole genome shotgun (WGS) entry which is preliminary data.</text>
</comment>
<comment type="subcellular location">
    <subcellularLocation>
        <location evidence="1">Secreted</location>
    </subcellularLocation>
</comment>
<dbReference type="SMART" id="SM00606">
    <property type="entry name" value="CBD_IV"/>
    <property type="match status" value="1"/>
</dbReference>
<feature type="chain" id="PRO_5044130831" evidence="4">
    <location>
        <begin position="18"/>
        <end position="775"/>
    </location>
</feature>
<dbReference type="Gene3D" id="2.60.120.260">
    <property type="entry name" value="Galactose-binding domain-like"/>
    <property type="match status" value="1"/>
</dbReference>
<evidence type="ECO:0000313" key="6">
    <source>
        <dbReference type="EMBL" id="MBB6567786.1"/>
    </source>
</evidence>
<dbReference type="GO" id="GO:0005576">
    <property type="term" value="C:extracellular region"/>
    <property type="evidence" value="ECO:0007669"/>
    <property type="project" value="UniProtKB-SubCell"/>
</dbReference>
<keyword evidence="8" id="KW-1185">Reference proteome</keyword>
<dbReference type="InterPro" id="IPR039448">
    <property type="entry name" value="Beta_helix"/>
</dbReference>
<evidence type="ECO:0000313" key="7">
    <source>
        <dbReference type="EMBL" id="NOL39618.1"/>
    </source>
</evidence>
<protein>
    <submittedName>
        <fullName evidence="7">Carbohydrate-binding protein</fullName>
    </submittedName>
</protein>
<dbReference type="AlphaFoldDB" id="A0A7Y4NYA0"/>
<reference evidence="7 8" key="1">
    <citation type="submission" date="2020-05" db="EMBL/GenBank/DDBJ databases">
        <title>Genome sequence of Kribbella sandramycini ATCC 39419.</title>
        <authorList>
            <person name="Maclea K.S."/>
            <person name="Fair J.L."/>
        </authorList>
    </citation>
    <scope>NUCLEOTIDE SEQUENCE [LARGE SCALE GENOMIC DNA]</scope>
    <source>
        <strain evidence="7 8">ATCC 39419</strain>
    </source>
</reference>
<feature type="domain" description="CBM6" evidence="5">
    <location>
        <begin position="636"/>
        <end position="760"/>
    </location>
</feature>
<dbReference type="GO" id="GO:0016837">
    <property type="term" value="F:carbon-oxygen lyase activity, acting on polysaccharides"/>
    <property type="evidence" value="ECO:0007669"/>
    <property type="project" value="TreeGrafter"/>
</dbReference>
<name>A0A7Y4NYA0_9ACTN</name>
<dbReference type="GO" id="GO:0030246">
    <property type="term" value="F:carbohydrate binding"/>
    <property type="evidence" value="ECO:0007669"/>
    <property type="project" value="InterPro"/>
</dbReference>
<dbReference type="SUPFAM" id="SSF51126">
    <property type="entry name" value="Pectin lyase-like"/>
    <property type="match status" value="1"/>
</dbReference>
<dbReference type="EMBL" id="JABJRC010000001">
    <property type="protein sequence ID" value="NOL39618.1"/>
    <property type="molecule type" value="Genomic_DNA"/>
</dbReference>
<keyword evidence="3 4" id="KW-0732">Signal</keyword>
<dbReference type="Pfam" id="PF22842">
    <property type="entry name" value="Pel9A-like_beta_helix"/>
    <property type="match status" value="1"/>
</dbReference>
<dbReference type="RefSeq" id="WP_171671392.1">
    <property type="nucleotide sequence ID" value="NZ_BAAAGT010000003.1"/>
</dbReference>
<dbReference type="Pfam" id="PF03422">
    <property type="entry name" value="CBM_6"/>
    <property type="match status" value="1"/>
</dbReference>
<dbReference type="InterPro" id="IPR011050">
    <property type="entry name" value="Pectin_lyase_fold/virulence"/>
</dbReference>
<evidence type="ECO:0000313" key="8">
    <source>
        <dbReference type="Proteomes" id="UP000534306"/>
    </source>
</evidence>
<accession>A0A7Y4NYA0</accession>
<dbReference type="Proteomes" id="UP000553957">
    <property type="component" value="Unassembled WGS sequence"/>
</dbReference>
<proteinExistence type="predicted"/>
<dbReference type="CDD" id="cd04084">
    <property type="entry name" value="CBM6_xylanase-like"/>
    <property type="match status" value="1"/>
</dbReference>
<dbReference type="InterPro" id="IPR006584">
    <property type="entry name" value="Cellulose-bd_IV"/>
</dbReference>
<dbReference type="SMART" id="SM00710">
    <property type="entry name" value="PbH1"/>
    <property type="match status" value="3"/>
</dbReference>
<evidence type="ECO:0000259" key="5">
    <source>
        <dbReference type="PROSITE" id="PS51175"/>
    </source>
</evidence>
<dbReference type="InterPro" id="IPR052052">
    <property type="entry name" value="Polysaccharide_Lyase_9"/>
</dbReference>
<evidence type="ECO:0000256" key="3">
    <source>
        <dbReference type="ARBA" id="ARBA00022729"/>
    </source>
</evidence>
<dbReference type="PROSITE" id="PS51175">
    <property type="entry name" value="CBM6"/>
    <property type="match status" value="1"/>
</dbReference>
<organism evidence="7 8">
    <name type="scientific">Kribbella sandramycini</name>
    <dbReference type="NCBI Taxonomy" id="60450"/>
    <lineage>
        <taxon>Bacteria</taxon>
        <taxon>Bacillati</taxon>
        <taxon>Actinomycetota</taxon>
        <taxon>Actinomycetes</taxon>
        <taxon>Propionibacteriales</taxon>
        <taxon>Kribbellaceae</taxon>
        <taxon>Kribbella</taxon>
    </lineage>
</organism>
<dbReference type="InterPro" id="IPR053868">
    <property type="entry name" value="Pel9A-like_beta_helix"/>
</dbReference>
<evidence type="ECO:0000313" key="9">
    <source>
        <dbReference type="Proteomes" id="UP000553957"/>
    </source>
</evidence>
<dbReference type="Gene3D" id="2.160.20.10">
    <property type="entry name" value="Single-stranded right-handed beta-helix, Pectin lyase-like"/>
    <property type="match status" value="2"/>
</dbReference>
<gene>
    <name evidence="6" type="ORF">HNR71_003423</name>
    <name evidence="7" type="ORF">HPO96_05105</name>
</gene>
<dbReference type="SUPFAM" id="SSF49785">
    <property type="entry name" value="Galactose-binding domain-like"/>
    <property type="match status" value="1"/>
</dbReference>
<dbReference type="PANTHER" id="PTHR40088:SF2">
    <property type="entry name" value="SECRETED SUGAR HYDROLASE"/>
    <property type="match status" value="1"/>
</dbReference>
<dbReference type="EMBL" id="JACHKF010000001">
    <property type="protein sequence ID" value="MBB6567786.1"/>
    <property type="molecule type" value="Genomic_DNA"/>
</dbReference>
<keyword evidence="2" id="KW-0964">Secreted</keyword>
<dbReference type="InterPro" id="IPR005084">
    <property type="entry name" value="CBM6"/>
</dbReference>
<evidence type="ECO:0000256" key="2">
    <source>
        <dbReference type="ARBA" id="ARBA00022525"/>
    </source>
</evidence>
<dbReference type="PANTHER" id="PTHR40088">
    <property type="entry name" value="PECTATE LYASE (EUROFUNG)"/>
    <property type="match status" value="1"/>
</dbReference>
<dbReference type="InterPro" id="IPR008979">
    <property type="entry name" value="Galactose-bd-like_sf"/>
</dbReference>
<dbReference type="Pfam" id="PF13229">
    <property type="entry name" value="Beta_helix"/>
    <property type="match status" value="1"/>
</dbReference>
<dbReference type="InterPro" id="IPR006626">
    <property type="entry name" value="PbH1"/>
</dbReference>
<evidence type="ECO:0000256" key="4">
    <source>
        <dbReference type="SAM" id="SignalP"/>
    </source>
</evidence>
<reference evidence="6 9" key="2">
    <citation type="submission" date="2020-08" db="EMBL/GenBank/DDBJ databases">
        <title>Sequencing the genomes of 1000 actinobacteria strains.</title>
        <authorList>
            <person name="Klenk H.-P."/>
        </authorList>
    </citation>
    <scope>NUCLEOTIDE SEQUENCE [LARGE SCALE GENOMIC DNA]</scope>
    <source>
        <strain evidence="6 9">DSM 15626</strain>
    </source>
</reference>
<dbReference type="Proteomes" id="UP000534306">
    <property type="component" value="Unassembled WGS sequence"/>
</dbReference>
<evidence type="ECO:0000256" key="1">
    <source>
        <dbReference type="ARBA" id="ARBA00004613"/>
    </source>
</evidence>
<dbReference type="InterPro" id="IPR012334">
    <property type="entry name" value="Pectin_lyas_fold"/>
</dbReference>
<sequence length="775" mass="80906">MILTLFRAGIAATSALALSLSGSVGVEPAGRPNLRTYYVSPSGSDSAAGTAAAPYQHIQRCAEVMQAGDTCLIASGTYREAVVPARSGTASAPITYAAAPGADVVVEGTDVVTGWTQTSTAELADLSASDRFLSASPFGDAVRGGHIYQANVTLDPTLPGNQVFMKGGLSVEAQWPHPGTNPLNPKMAKAETGTVTGITSTQLTQPAGYWVGARFTVRNWFVTETGPVTSYSPGSLEASSLPNCISLNSGSGTPFSLSGKLTELGSPNTWFYAKDTHKLYVWTPDGAPAGQHTIEAKQRNWGVDLSGRSYVTLRGIGVHATSIRTSATSTYNTIDGTVGSYLSAYLDVTKDPNMVEDYDNCGFLTAGETTSGIVLGGQYNTIKNSHLNWSSGNGIAVLGSHNSAVNNTILNTDYLGTYAAGINLVGSDAVIRNNTVYATGRSSINIDNKVAGRKVSGSDISYNDLSDYSHLVNDNGAIYICCFVDMAGTDIHHNLLHDPDPYGASFGPGIYADNSVFNVTLHHNVAYGSTTYGVALFNGDGSKGNRAYNNTSGTDANAITLFSSSYENMVVRDNIGDVAPKPGVVVSGNVPYAVDPMFTDPLRNDFSLKPGSPAKDAGAYPYGVKPWTGGSALTQTIVQAERYTTGNGVARHYAGTGTVLGNFDGGDSVGYRSVDFGAGRNLFVASLGADPAYAGKSFQIRVDAVDGPVIGTMTMPSTGGFDTFRTHSIPITTTKGVHDVYLVAASDGPGIGNLDWFSFATPTVVSQAGTDAGHR</sequence>
<feature type="signal peptide" evidence="4">
    <location>
        <begin position="1"/>
        <end position="17"/>
    </location>
</feature>